<evidence type="ECO:0000313" key="2">
    <source>
        <dbReference type="EMBL" id="MDT3405522.1"/>
    </source>
</evidence>
<dbReference type="SUPFAM" id="SSF51735">
    <property type="entry name" value="NAD(P)-binding Rossmann-fold domains"/>
    <property type="match status" value="1"/>
</dbReference>
<proteinExistence type="predicted"/>
<sequence length="286" mass="31306">MPFRTTVITGATSGIGKETALALAKLDHAVYLLVRDVAKGEELKKEIIAQTNNRSIFVMHCDLADMQTVVDAANELKGKLFAINVLINNAGGINAARQESMDGNELTFAMNHLGHFVLTMSLMPLLQKGQARVINLSSEAHKIARPELLNDVQFAKGFSSSKAYALAKLCNIYFTKSLAEHYGQSGITSYAVHPGVVKTQFWSSVGGLNKFLSWLISPFMITAEQGAQTSIYLAGATKLNPKLSGQYFKKGKPTKPTLAAQNTSARNKLWQISERLTERFLQANQI</sequence>
<dbReference type="PANTHER" id="PTHR43157">
    <property type="entry name" value="PHOSPHATIDYLINOSITOL-GLYCAN BIOSYNTHESIS CLASS F PROTEIN-RELATED"/>
    <property type="match status" value="1"/>
</dbReference>
<dbReference type="EMBL" id="JAVLVU010000001">
    <property type="protein sequence ID" value="MDT3405522.1"/>
    <property type="molecule type" value="Genomic_DNA"/>
</dbReference>
<dbReference type="PANTHER" id="PTHR43157:SF31">
    <property type="entry name" value="PHOSPHATIDYLINOSITOL-GLYCAN BIOSYNTHESIS CLASS F PROTEIN"/>
    <property type="match status" value="1"/>
</dbReference>
<evidence type="ECO:0000313" key="3">
    <source>
        <dbReference type="Proteomes" id="UP001258315"/>
    </source>
</evidence>
<keyword evidence="3" id="KW-1185">Reference proteome</keyword>
<dbReference type="InterPro" id="IPR036291">
    <property type="entry name" value="NAD(P)-bd_dom_sf"/>
</dbReference>
<reference evidence="3" key="1">
    <citation type="submission" date="2023-07" db="EMBL/GenBank/DDBJ databases">
        <title>Functional and genomic diversity of the sorghum phyllosphere microbiome.</title>
        <authorList>
            <person name="Shade A."/>
        </authorList>
    </citation>
    <scope>NUCLEOTIDE SEQUENCE [LARGE SCALE GENOMIC DNA]</scope>
    <source>
        <strain evidence="3">SORGH_AS_0422</strain>
    </source>
</reference>
<organism evidence="2 3">
    <name type="scientific">Mucilaginibacter terrae</name>
    <dbReference type="NCBI Taxonomy" id="1955052"/>
    <lineage>
        <taxon>Bacteria</taxon>
        <taxon>Pseudomonadati</taxon>
        <taxon>Bacteroidota</taxon>
        <taxon>Sphingobacteriia</taxon>
        <taxon>Sphingobacteriales</taxon>
        <taxon>Sphingobacteriaceae</taxon>
        <taxon>Mucilaginibacter</taxon>
    </lineage>
</organism>
<name>A0ABU3H0I8_9SPHI</name>
<comment type="caution">
    <text evidence="2">The sequence shown here is derived from an EMBL/GenBank/DDBJ whole genome shotgun (WGS) entry which is preliminary data.</text>
</comment>
<dbReference type="InterPro" id="IPR002347">
    <property type="entry name" value="SDR_fam"/>
</dbReference>
<dbReference type="PRINTS" id="PR00081">
    <property type="entry name" value="GDHRDH"/>
</dbReference>
<protein>
    <submittedName>
        <fullName evidence="2">NAD(P)-dependent dehydrogenase (Short-subunit alcohol dehydrogenase family)</fullName>
    </submittedName>
</protein>
<keyword evidence="1" id="KW-0560">Oxidoreductase</keyword>
<dbReference type="Gene3D" id="3.40.50.720">
    <property type="entry name" value="NAD(P)-binding Rossmann-like Domain"/>
    <property type="match status" value="1"/>
</dbReference>
<accession>A0ABU3H0I8</accession>
<dbReference type="Proteomes" id="UP001258315">
    <property type="component" value="Unassembled WGS sequence"/>
</dbReference>
<gene>
    <name evidence="2" type="ORF">QE417_004594</name>
</gene>
<dbReference type="RefSeq" id="WP_311954185.1">
    <property type="nucleotide sequence ID" value="NZ_JAVLVU010000001.1"/>
</dbReference>
<evidence type="ECO:0000256" key="1">
    <source>
        <dbReference type="ARBA" id="ARBA00023002"/>
    </source>
</evidence>
<dbReference type="Pfam" id="PF00106">
    <property type="entry name" value="adh_short"/>
    <property type="match status" value="1"/>
</dbReference>